<evidence type="ECO:0000256" key="1">
    <source>
        <dbReference type="ARBA" id="ARBA00022679"/>
    </source>
</evidence>
<dbReference type="GO" id="GO:0016740">
    <property type="term" value="F:transferase activity"/>
    <property type="evidence" value="ECO:0007669"/>
    <property type="project" value="UniProtKB-KW"/>
</dbReference>
<comment type="caution">
    <text evidence="5">The sequence shown here is derived from an EMBL/GenBank/DDBJ whole genome shotgun (WGS) entry which is preliminary data.</text>
</comment>
<sequence length="706" mass="78818">MLLWARRLAAEWGTEPEPVLTSSKTAETVIDVDDIEDDAAMARRLAAEWGEPLLQLGRYRRHWPCFYTPPALHAAQIIAEVVLLRLNVPCRAKEHLRTQNALSHRAVQAFALSQYLNVSGGLDRQFLGERATSESRALALAQQQMPKSASVGPGGTPIWLKKPTTLTADQERDMALTVEVQAATGATKMKVEGEVAAGVGGRGRGGKNSAQSCRTAELISHWDEIVVRALNTLTSILPSPYADSAQVYDMLPHPSIGHLLSLSQLPELLGGLLRNDSVTDWIARSDIYYAMIALLRRMADCELTVEVLIAQRFCMNKSSGLEDWMWEDGEITWEKDKRGRIERGPPLYDHFEKLTKQCEAFMAGAQQMMEDGDDGEDETIKAVSICGDIIAARDDTERAMSVLGRESGADVASASPSKGKGKGKDRDPAVEMEKAYSQACETLSFKHIEIDYSQYYYHKDLKATESATRTPKDRLHLIKELAQLATNLPPGIWVRVDEIRNDAIKVMIAGPDDTPYSGGLFEFDCFMPLTYPATPPLMHLRTTGGGSVRFNPNLYNNGKVCLSLLGTWPGRPEEQWSSSSTLLQVLVSIQSMILIDAPYYNEPGHGKANPKAKVSINYNREISQQTCRWAITEWLKDSYKSGRYRFPFYHSKRQDTPENFRVGGQQFQYTIVPSVLQIQSGKRLVRGHGRIKSWSWCIREKLGFSD</sequence>
<accession>A0A8H6WTP3</accession>
<dbReference type="Pfam" id="PF00179">
    <property type="entry name" value="UQ_con"/>
    <property type="match status" value="1"/>
</dbReference>
<feature type="domain" description="UBC core" evidence="4">
    <location>
        <begin position="472"/>
        <end position="631"/>
    </location>
</feature>
<protein>
    <submittedName>
        <fullName evidence="5">Baculoviral IAP repeat-containing protein 6</fullName>
    </submittedName>
</protein>
<keyword evidence="6" id="KW-1185">Reference proteome</keyword>
<dbReference type="OrthoDB" id="47801at2759"/>
<dbReference type="Proteomes" id="UP000620124">
    <property type="component" value="Unassembled WGS sequence"/>
</dbReference>
<proteinExistence type="predicted"/>
<dbReference type="PANTHER" id="PTHR46116">
    <property type="entry name" value="(E3-INDEPENDENT) E2 UBIQUITIN-CONJUGATING ENZYME"/>
    <property type="match status" value="1"/>
</dbReference>
<dbReference type="SMART" id="SM00212">
    <property type="entry name" value="UBCc"/>
    <property type="match status" value="1"/>
</dbReference>
<evidence type="ECO:0000259" key="4">
    <source>
        <dbReference type="PROSITE" id="PS50127"/>
    </source>
</evidence>
<evidence type="ECO:0000313" key="6">
    <source>
        <dbReference type="Proteomes" id="UP000620124"/>
    </source>
</evidence>
<dbReference type="EMBL" id="JACAZI010000050">
    <property type="protein sequence ID" value="KAF7325404.1"/>
    <property type="molecule type" value="Genomic_DNA"/>
</dbReference>
<evidence type="ECO:0000256" key="3">
    <source>
        <dbReference type="SAM" id="MobiDB-lite"/>
    </source>
</evidence>
<gene>
    <name evidence="5" type="ORF">MVEN_02625400</name>
</gene>
<dbReference type="AlphaFoldDB" id="A0A8H6WTP3"/>
<evidence type="ECO:0000313" key="5">
    <source>
        <dbReference type="EMBL" id="KAF7325404.1"/>
    </source>
</evidence>
<dbReference type="InterPro" id="IPR000608">
    <property type="entry name" value="UBC"/>
</dbReference>
<dbReference type="SUPFAM" id="SSF54495">
    <property type="entry name" value="UBC-like"/>
    <property type="match status" value="1"/>
</dbReference>
<keyword evidence="1" id="KW-0808">Transferase</keyword>
<dbReference type="InterPro" id="IPR016135">
    <property type="entry name" value="UBQ-conjugating_enzyme/RWD"/>
</dbReference>
<organism evidence="5 6">
    <name type="scientific">Mycena venus</name>
    <dbReference type="NCBI Taxonomy" id="2733690"/>
    <lineage>
        <taxon>Eukaryota</taxon>
        <taxon>Fungi</taxon>
        <taxon>Dikarya</taxon>
        <taxon>Basidiomycota</taxon>
        <taxon>Agaricomycotina</taxon>
        <taxon>Agaricomycetes</taxon>
        <taxon>Agaricomycetidae</taxon>
        <taxon>Agaricales</taxon>
        <taxon>Marasmiineae</taxon>
        <taxon>Mycenaceae</taxon>
        <taxon>Mycena</taxon>
    </lineage>
</organism>
<feature type="region of interest" description="Disordered" evidence="3">
    <location>
        <begin position="403"/>
        <end position="428"/>
    </location>
</feature>
<dbReference type="Gene3D" id="3.10.110.10">
    <property type="entry name" value="Ubiquitin Conjugating Enzyme"/>
    <property type="match status" value="1"/>
</dbReference>
<name>A0A8H6WTP3_9AGAR</name>
<evidence type="ECO:0000256" key="2">
    <source>
        <dbReference type="ARBA" id="ARBA00022786"/>
    </source>
</evidence>
<reference evidence="5" key="1">
    <citation type="submission" date="2020-05" db="EMBL/GenBank/DDBJ databases">
        <title>Mycena genomes resolve the evolution of fungal bioluminescence.</title>
        <authorList>
            <person name="Tsai I.J."/>
        </authorList>
    </citation>
    <scope>NUCLEOTIDE SEQUENCE</scope>
    <source>
        <strain evidence="5">CCC161011</strain>
    </source>
</reference>
<keyword evidence="2" id="KW-0833">Ubl conjugation pathway</keyword>
<dbReference type="PROSITE" id="PS50127">
    <property type="entry name" value="UBC_2"/>
    <property type="match status" value="1"/>
</dbReference>